<name>A0A1S8TWL6_9CLOT</name>
<dbReference type="OrthoDB" id="2955634at2"/>
<proteinExistence type="predicted"/>
<evidence type="ECO:0000313" key="3">
    <source>
        <dbReference type="Proteomes" id="UP000190890"/>
    </source>
</evidence>
<reference evidence="2 3" key="1">
    <citation type="submission" date="2016-05" db="EMBL/GenBank/DDBJ databases">
        <title>Microbial solvent formation.</title>
        <authorList>
            <person name="Poehlein A."/>
            <person name="Montoya Solano J.D."/>
            <person name="Flitsch S."/>
            <person name="Krabben P."/>
            <person name="Duerre P."/>
            <person name="Daniel R."/>
        </authorList>
    </citation>
    <scope>NUCLEOTIDE SEQUENCE [LARGE SCALE GENOMIC DNA]</scope>
    <source>
        <strain evidence="2 3">DSM 2619</strain>
    </source>
</reference>
<dbReference type="InterPro" id="IPR021145">
    <property type="entry name" value="Portal_protein_SPP1_Gp6-like"/>
</dbReference>
<sequence length="462" mass="53163">MSQDINYYVQTTYRNEPLWFTREVNKPHHTMRIAKCHRLKNYLHGTHEVLNRQDTVYKNQKFTVRKIVLHNTKTILNFHSNYLLGKSTTLTGTESLVSDIQSVYNYGNYNSIDWELMDKIGKYGDSFEYIYIDDSGNITSKVFDSACSYPVFADDGTYVAFIEYWTNKENISYWNVYYPDRVEEWSNESSNPYSKPDDTGKDVIHYDPHRIDSIENSTGLPIHYFNPSDWDFREGEGLLELIKPILDELEDIYSKMGDSIYTLSLSPILLNIGQPIQGSVKNNDSVGYMFTSELGGDLKYVASSMDSNSIKLYLNEIQNQLNFNAYMPSILGGNTNVANVSEVSLRMLYQLADVYAMLNERVMRNGFNTRFNVIRKLLGRNDKGEYINVEFNYARPQNVTETLDNIQKQVKMGAMSIETAVEKSPLTPDKTQELERLKKDNKGKTDNTNVDTNVVNNDTVTA</sequence>
<dbReference type="STRING" id="29367.CLPUN_05150"/>
<dbReference type="Pfam" id="PF05133">
    <property type="entry name" value="SPP1_portal"/>
    <property type="match status" value="1"/>
</dbReference>
<evidence type="ECO:0000256" key="1">
    <source>
        <dbReference type="SAM" id="MobiDB-lite"/>
    </source>
</evidence>
<feature type="region of interest" description="Disordered" evidence="1">
    <location>
        <begin position="436"/>
        <end position="462"/>
    </location>
</feature>
<accession>A0A1S8TWL6</accession>
<keyword evidence="3" id="KW-1185">Reference proteome</keyword>
<feature type="compositionally biased region" description="Low complexity" evidence="1">
    <location>
        <begin position="446"/>
        <end position="462"/>
    </location>
</feature>
<protein>
    <submittedName>
        <fullName evidence="2">Phage portal protein, SPP1 Gp6-like</fullName>
    </submittedName>
</protein>
<dbReference type="AlphaFoldDB" id="A0A1S8TWL6"/>
<dbReference type="EMBL" id="LZZM01000031">
    <property type="protein sequence ID" value="OOM82118.1"/>
    <property type="molecule type" value="Genomic_DNA"/>
</dbReference>
<feature type="compositionally biased region" description="Basic and acidic residues" evidence="1">
    <location>
        <begin position="436"/>
        <end position="445"/>
    </location>
</feature>
<dbReference type="Proteomes" id="UP000190890">
    <property type="component" value="Unassembled WGS sequence"/>
</dbReference>
<dbReference type="RefSeq" id="WP_077845815.1">
    <property type="nucleotide sequence ID" value="NZ_LZZM01000031.1"/>
</dbReference>
<gene>
    <name evidence="2" type="ORF">CLPUN_05150</name>
</gene>
<evidence type="ECO:0000313" key="2">
    <source>
        <dbReference type="EMBL" id="OOM82118.1"/>
    </source>
</evidence>
<organism evidence="2 3">
    <name type="scientific">Clostridium puniceum</name>
    <dbReference type="NCBI Taxonomy" id="29367"/>
    <lineage>
        <taxon>Bacteria</taxon>
        <taxon>Bacillati</taxon>
        <taxon>Bacillota</taxon>
        <taxon>Clostridia</taxon>
        <taxon>Eubacteriales</taxon>
        <taxon>Clostridiaceae</taxon>
        <taxon>Clostridium</taxon>
    </lineage>
</organism>
<comment type="caution">
    <text evidence="2">The sequence shown here is derived from an EMBL/GenBank/DDBJ whole genome shotgun (WGS) entry which is preliminary data.</text>
</comment>